<protein>
    <recommendedName>
        <fullName evidence="3">DUF2783 domain-containing protein</fullName>
    </recommendedName>
</protein>
<comment type="caution">
    <text evidence="1">The sequence shown here is derived from an EMBL/GenBank/DDBJ whole genome shotgun (WGS) entry which is preliminary data.</text>
</comment>
<dbReference type="InterPro" id="IPR021233">
    <property type="entry name" value="DUF2783"/>
</dbReference>
<dbReference type="AlphaFoldDB" id="A0A261VDT0"/>
<sequence length="68" mass="7322">MPLNLNANFSAPDTFYQALIDAHQDLSDEQSREMNAALILVLSNHIGDMAVLDEALAVARQSVRPAAG</sequence>
<organism evidence="1 2">
    <name type="scientific">Bordetella genomosp. 12</name>
    <dbReference type="NCBI Taxonomy" id="463035"/>
    <lineage>
        <taxon>Bacteria</taxon>
        <taxon>Pseudomonadati</taxon>
        <taxon>Pseudomonadota</taxon>
        <taxon>Betaproteobacteria</taxon>
        <taxon>Burkholderiales</taxon>
        <taxon>Alcaligenaceae</taxon>
        <taxon>Bordetella</taxon>
    </lineage>
</organism>
<accession>A0A261VDT0</accession>
<name>A0A261VDT0_9BORD</name>
<reference evidence="2" key="1">
    <citation type="submission" date="2017-05" db="EMBL/GenBank/DDBJ databases">
        <title>Complete and WGS of Bordetella genogroups.</title>
        <authorList>
            <person name="Spilker T."/>
            <person name="Lipuma J."/>
        </authorList>
    </citation>
    <scope>NUCLEOTIDE SEQUENCE [LARGE SCALE GENOMIC DNA]</scope>
    <source>
        <strain evidence="2">AU6712</strain>
    </source>
</reference>
<dbReference type="RefSeq" id="WP_094815612.1">
    <property type="nucleotide sequence ID" value="NZ_NEVU01000003.1"/>
</dbReference>
<evidence type="ECO:0000313" key="1">
    <source>
        <dbReference type="EMBL" id="OZI71702.1"/>
    </source>
</evidence>
<gene>
    <name evidence="1" type="ORF">CAL22_18060</name>
</gene>
<dbReference type="Pfam" id="PF10932">
    <property type="entry name" value="DUF2783"/>
    <property type="match status" value="1"/>
</dbReference>
<proteinExistence type="predicted"/>
<dbReference type="EMBL" id="NEVU01000003">
    <property type="protein sequence ID" value="OZI71702.1"/>
    <property type="molecule type" value="Genomic_DNA"/>
</dbReference>
<evidence type="ECO:0008006" key="3">
    <source>
        <dbReference type="Google" id="ProtNLM"/>
    </source>
</evidence>
<keyword evidence="2" id="KW-1185">Reference proteome</keyword>
<dbReference type="OrthoDB" id="6460891at2"/>
<dbReference type="Proteomes" id="UP000216429">
    <property type="component" value="Unassembled WGS sequence"/>
</dbReference>
<evidence type="ECO:0000313" key="2">
    <source>
        <dbReference type="Proteomes" id="UP000216429"/>
    </source>
</evidence>